<evidence type="ECO:0000313" key="2">
    <source>
        <dbReference type="EMBL" id="SAK97614.1"/>
    </source>
</evidence>
<dbReference type="Proteomes" id="UP000054851">
    <property type="component" value="Unassembled WGS sequence"/>
</dbReference>
<protein>
    <submittedName>
        <fullName evidence="2">Membrane protein</fullName>
    </submittedName>
</protein>
<reference evidence="2" key="1">
    <citation type="submission" date="2016-01" db="EMBL/GenBank/DDBJ databases">
        <authorList>
            <person name="Peeters C."/>
        </authorList>
    </citation>
    <scope>NUCLEOTIDE SEQUENCE</scope>
    <source>
        <strain evidence="2">LMG 29322</strain>
    </source>
</reference>
<dbReference type="InterPro" id="IPR018681">
    <property type="entry name" value="DUF2165_transmembrane"/>
</dbReference>
<keyword evidence="3" id="KW-1185">Reference proteome</keyword>
<sequence>MLQHAGYDLIILLETVTALLYWAGVIAMWRARRQQHAGLTLGYLTWQVCFMSIGGEWFDMWMSKQWNGEDSAFRFFMTFLVILIFVTRFEAPDAPTHPRDAE</sequence>
<organism evidence="2 3">
    <name type="scientific">Caballeronia hypogeia</name>
    <dbReference type="NCBI Taxonomy" id="1777140"/>
    <lineage>
        <taxon>Bacteria</taxon>
        <taxon>Pseudomonadati</taxon>
        <taxon>Pseudomonadota</taxon>
        <taxon>Betaproteobacteria</taxon>
        <taxon>Burkholderiales</taxon>
        <taxon>Burkholderiaceae</taxon>
        <taxon>Caballeronia</taxon>
    </lineage>
</organism>
<evidence type="ECO:0000313" key="3">
    <source>
        <dbReference type="Proteomes" id="UP000054851"/>
    </source>
</evidence>
<name>A0A158DSP9_9BURK</name>
<keyword evidence="1" id="KW-0812">Transmembrane</keyword>
<feature type="transmembrane region" description="Helical" evidence="1">
    <location>
        <begin position="41"/>
        <end position="60"/>
    </location>
</feature>
<proteinExistence type="predicted"/>
<keyword evidence="1" id="KW-1133">Transmembrane helix</keyword>
<dbReference type="STRING" id="1777140.AWB79_07494"/>
<evidence type="ECO:0000256" key="1">
    <source>
        <dbReference type="SAM" id="Phobius"/>
    </source>
</evidence>
<feature type="transmembrane region" description="Helical" evidence="1">
    <location>
        <begin position="6"/>
        <end position="29"/>
    </location>
</feature>
<accession>A0A158DSP9</accession>
<comment type="caution">
    <text evidence="2">The sequence shown here is derived from an EMBL/GenBank/DDBJ whole genome shotgun (WGS) entry which is preliminary data.</text>
</comment>
<feature type="transmembrane region" description="Helical" evidence="1">
    <location>
        <begin position="72"/>
        <end position="89"/>
    </location>
</feature>
<keyword evidence="1" id="KW-0472">Membrane</keyword>
<dbReference type="Pfam" id="PF09933">
    <property type="entry name" value="DUF2165"/>
    <property type="match status" value="1"/>
</dbReference>
<dbReference type="EMBL" id="FCOA02000059">
    <property type="protein sequence ID" value="SAK97614.1"/>
    <property type="molecule type" value="Genomic_DNA"/>
</dbReference>
<dbReference type="AlphaFoldDB" id="A0A158DSP9"/>
<gene>
    <name evidence="2" type="ORF">AWB79_07494</name>
</gene>
<dbReference type="RefSeq" id="WP_232471145.1">
    <property type="nucleotide sequence ID" value="NZ_FCOA02000059.1"/>
</dbReference>